<comment type="caution">
    <text evidence="4">The sequence shown here is derived from an EMBL/GenBank/DDBJ whole genome shotgun (WGS) entry which is preliminary data.</text>
</comment>
<dbReference type="EMBL" id="JANFXK010000001">
    <property type="protein sequence ID" value="MCQ4635287.1"/>
    <property type="molecule type" value="Genomic_DNA"/>
</dbReference>
<dbReference type="SUPFAM" id="SSF51735">
    <property type="entry name" value="NAD(P)-binding Rossmann-fold domains"/>
    <property type="match status" value="1"/>
</dbReference>
<dbReference type="InterPro" id="IPR008927">
    <property type="entry name" value="6-PGluconate_DH-like_C_sf"/>
</dbReference>
<dbReference type="InterPro" id="IPR051729">
    <property type="entry name" value="Opine/Lysopine_DH"/>
</dbReference>
<dbReference type="Pfam" id="PF01210">
    <property type="entry name" value="NAD_Gly3P_dh_N"/>
    <property type="match status" value="1"/>
</dbReference>
<dbReference type="InterPro" id="IPR011128">
    <property type="entry name" value="G3P_DH_NAD-dep_N"/>
</dbReference>
<dbReference type="Gene3D" id="3.40.50.720">
    <property type="entry name" value="NAD(P)-binding Rossmann-like Domain"/>
    <property type="match status" value="1"/>
</dbReference>
<evidence type="ECO:0000259" key="2">
    <source>
        <dbReference type="Pfam" id="PF01210"/>
    </source>
</evidence>
<sequence length="362" mass="40453">MKVTVIGCGNGAFAVAADLSSRGHQITLYVDPSHKKNFEVIEKTKVIHCVGKELKGDISIYKVTTNIEEALIDVDLIMPVVPSFAHEDIAKSLVPYVNKKHKILLAPGSTGGALVFAKVFANNKIGQDVRISEMHTLPYVARRISEDSVDISLFVKKIYFSTFPAIHNREMYDLVRQLYNGIVMVTDVLETGLNNGNLVIHPAPVILNAGKIEYYGKHYHYKEGITPSVGKVIQKIDDERKLICRAFGYKEIDMKQRLYEQGDCELKDTVYETVQTSTDILVPLEGPNNLDSRYLVEDTSYTLVAAISLAEVAGVETPLMKSILYLANALKDEDYMKTGRNLKRMGLENKTVEDIKAYLKFG</sequence>
<gene>
    <name evidence="4" type="ORF">NE619_00890</name>
</gene>
<dbReference type="InterPro" id="IPR003421">
    <property type="entry name" value="Opine_DH"/>
</dbReference>
<keyword evidence="5" id="KW-1185">Reference proteome</keyword>
<evidence type="ECO:0000259" key="3">
    <source>
        <dbReference type="Pfam" id="PF02317"/>
    </source>
</evidence>
<organism evidence="4 5">
    <name type="scientific">Anaerovorax odorimutans</name>
    <dbReference type="NCBI Taxonomy" id="109327"/>
    <lineage>
        <taxon>Bacteria</taxon>
        <taxon>Bacillati</taxon>
        <taxon>Bacillota</taxon>
        <taxon>Clostridia</taxon>
        <taxon>Peptostreptococcales</taxon>
        <taxon>Anaerovoracaceae</taxon>
        <taxon>Anaerovorax</taxon>
    </lineage>
</organism>
<dbReference type="PANTHER" id="PTHR38015:SF1">
    <property type="entry name" value="OPINE DEHYDROGENASE DOMAIN-CONTAINING PROTEIN"/>
    <property type="match status" value="1"/>
</dbReference>
<evidence type="ECO:0000256" key="1">
    <source>
        <dbReference type="ARBA" id="ARBA00023002"/>
    </source>
</evidence>
<dbReference type="Proteomes" id="UP001524502">
    <property type="component" value="Unassembled WGS sequence"/>
</dbReference>
<evidence type="ECO:0000313" key="5">
    <source>
        <dbReference type="Proteomes" id="UP001524502"/>
    </source>
</evidence>
<feature type="domain" description="Opine dehydrogenase" evidence="3">
    <location>
        <begin position="186"/>
        <end position="330"/>
    </location>
</feature>
<keyword evidence="1" id="KW-0560">Oxidoreductase</keyword>
<proteinExistence type="predicted"/>
<feature type="domain" description="Glycerol-3-phosphate dehydrogenase NAD-dependent N-terminal" evidence="2">
    <location>
        <begin position="2"/>
        <end position="104"/>
    </location>
</feature>
<dbReference type="RefSeq" id="WP_256130484.1">
    <property type="nucleotide sequence ID" value="NZ_JANFXK010000001.1"/>
</dbReference>
<accession>A0ABT1RJC4</accession>
<dbReference type="Gene3D" id="1.10.1040.10">
    <property type="entry name" value="N-(1-d-carboxylethyl)-l-norvaline Dehydrogenase, domain 2"/>
    <property type="match status" value="1"/>
</dbReference>
<dbReference type="InterPro" id="IPR036291">
    <property type="entry name" value="NAD(P)-bd_dom_sf"/>
</dbReference>
<protein>
    <submittedName>
        <fullName evidence="4">NAD/NADP octopine/nopaline dehydrogenase family protein</fullName>
    </submittedName>
</protein>
<dbReference type="Pfam" id="PF02317">
    <property type="entry name" value="Octopine_DH"/>
    <property type="match status" value="1"/>
</dbReference>
<name>A0ABT1RJC4_9FIRM</name>
<dbReference type="InterPro" id="IPR013328">
    <property type="entry name" value="6PGD_dom2"/>
</dbReference>
<dbReference type="PANTHER" id="PTHR38015">
    <property type="entry name" value="BLR6086 PROTEIN"/>
    <property type="match status" value="1"/>
</dbReference>
<reference evidence="4 5" key="1">
    <citation type="submission" date="2022-06" db="EMBL/GenBank/DDBJ databases">
        <title>Isolation of gut microbiota from human fecal samples.</title>
        <authorList>
            <person name="Pamer E.G."/>
            <person name="Barat B."/>
            <person name="Waligurski E."/>
            <person name="Medina S."/>
            <person name="Paddock L."/>
            <person name="Mostad J."/>
        </authorList>
    </citation>
    <scope>NUCLEOTIDE SEQUENCE [LARGE SCALE GENOMIC DNA]</scope>
    <source>
        <strain evidence="4 5">SL.3.17</strain>
    </source>
</reference>
<evidence type="ECO:0000313" key="4">
    <source>
        <dbReference type="EMBL" id="MCQ4635287.1"/>
    </source>
</evidence>
<dbReference type="SUPFAM" id="SSF48179">
    <property type="entry name" value="6-phosphogluconate dehydrogenase C-terminal domain-like"/>
    <property type="match status" value="1"/>
</dbReference>